<dbReference type="GO" id="GO:0030313">
    <property type="term" value="C:cell envelope"/>
    <property type="evidence" value="ECO:0007669"/>
    <property type="project" value="UniProtKB-SubCell"/>
</dbReference>
<feature type="domain" description="YknX-like C-terminal permuted SH3-like" evidence="5">
    <location>
        <begin position="333"/>
        <end position="399"/>
    </location>
</feature>
<dbReference type="Gene3D" id="2.40.420.20">
    <property type="match status" value="1"/>
</dbReference>
<dbReference type="Pfam" id="PF25989">
    <property type="entry name" value="YknX_C"/>
    <property type="match status" value="1"/>
</dbReference>
<evidence type="ECO:0000313" key="6">
    <source>
        <dbReference type="EMBL" id="MBN9669927.1"/>
    </source>
</evidence>
<dbReference type="PANTHER" id="PTHR32347:SF29">
    <property type="entry name" value="UPF0194 MEMBRANE PROTEIN YBHG"/>
    <property type="match status" value="1"/>
</dbReference>
<accession>A0A939J2V2</accession>
<dbReference type="EMBL" id="JAEKJZ010000001">
    <property type="protein sequence ID" value="MBN9669927.1"/>
    <property type="molecule type" value="Genomic_DNA"/>
</dbReference>
<gene>
    <name evidence="6" type="ORF">JF539_06220</name>
</gene>
<dbReference type="RefSeq" id="WP_207139459.1">
    <property type="nucleotide sequence ID" value="NZ_JAEKJZ010000001.1"/>
</dbReference>
<evidence type="ECO:0000313" key="7">
    <source>
        <dbReference type="Proteomes" id="UP000664096"/>
    </source>
</evidence>
<dbReference type="InterPro" id="IPR050465">
    <property type="entry name" value="UPF0194_transport"/>
</dbReference>
<dbReference type="AlphaFoldDB" id="A0A939J2V2"/>
<proteinExistence type="predicted"/>
<dbReference type="SUPFAM" id="SSF111369">
    <property type="entry name" value="HlyD-like secretion proteins"/>
    <property type="match status" value="1"/>
</dbReference>
<dbReference type="Proteomes" id="UP000664096">
    <property type="component" value="Unassembled WGS sequence"/>
</dbReference>
<keyword evidence="2 3" id="KW-0175">Coiled coil</keyword>
<comment type="caution">
    <text evidence="6">The sequence shown here is derived from an EMBL/GenBank/DDBJ whole genome shotgun (WGS) entry which is preliminary data.</text>
</comment>
<dbReference type="InterPro" id="IPR058637">
    <property type="entry name" value="YknX-like_C"/>
</dbReference>
<evidence type="ECO:0000259" key="5">
    <source>
        <dbReference type="Pfam" id="PF25989"/>
    </source>
</evidence>
<comment type="subcellular location">
    <subcellularLocation>
        <location evidence="1">Cell envelope</location>
    </subcellularLocation>
</comment>
<evidence type="ECO:0000256" key="3">
    <source>
        <dbReference type="SAM" id="Coils"/>
    </source>
</evidence>
<dbReference type="Gene3D" id="2.40.30.170">
    <property type="match status" value="1"/>
</dbReference>
<dbReference type="InterPro" id="IPR058624">
    <property type="entry name" value="MdtA-like_HH"/>
</dbReference>
<evidence type="ECO:0000256" key="2">
    <source>
        <dbReference type="ARBA" id="ARBA00023054"/>
    </source>
</evidence>
<feature type="domain" description="Multidrug resistance protein MdtA-like alpha-helical hairpin" evidence="4">
    <location>
        <begin position="120"/>
        <end position="177"/>
    </location>
</feature>
<name>A0A939J2V2_9HYPH</name>
<dbReference type="PANTHER" id="PTHR32347">
    <property type="entry name" value="EFFLUX SYSTEM COMPONENT YKNX-RELATED"/>
    <property type="match status" value="1"/>
</dbReference>
<feature type="coiled-coil region" evidence="3">
    <location>
        <begin position="110"/>
        <end position="189"/>
    </location>
</feature>
<dbReference type="Pfam" id="PF25876">
    <property type="entry name" value="HH_MFP_RND"/>
    <property type="match status" value="1"/>
</dbReference>
<organism evidence="6 7">
    <name type="scientific">Roseibium aggregatum</name>
    <dbReference type="NCBI Taxonomy" id="187304"/>
    <lineage>
        <taxon>Bacteria</taxon>
        <taxon>Pseudomonadati</taxon>
        <taxon>Pseudomonadota</taxon>
        <taxon>Alphaproteobacteria</taxon>
        <taxon>Hyphomicrobiales</taxon>
        <taxon>Stappiaceae</taxon>
        <taxon>Roseibium</taxon>
    </lineage>
</organism>
<dbReference type="Gene3D" id="1.10.287.470">
    <property type="entry name" value="Helix hairpin bin"/>
    <property type="match status" value="1"/>
</dbReference>
<protein>
    <submittedName>
        <fullName evidence="6">HlyD family efflux transporter periplasmic adaptor subunit</fullName>
    </submittedName>
</protein>
<evidence type="ECO:0000256" key="1">
    <source>
        <dbReference type="ARBA" id="ARBA00004196"/>
    </source>
</evidence>
<sequence>MSIPLRRLTIWGLVLSAVSLAIVYALWPRPVAVDLATVERGSLTVTIDEEGETRIKDIYEVSTPLTGRVLRVEREVGDAVVRDQTIIAQLQPIDPEFLDQRTEAEMRAALQAAKAAKDLAEATVRRAKAELSFAERDRARVRQLADRQTVSAKTLDEAELAYDTQKAELATAEATLEMKVHELERAQSQLLSPAELIAKRDSCVCIPIYAPADGKVLEVQKESEGVLTAGTVIASVGDPRDLEIVADLLSADAVKVRPGMRVILSDWGGDNVLHGKVERIEPFGFTKVSALGIEEQRVNVVIELTDSPETYEKLAHGFRVEAGIVLWEGTDVLILPLTAMFRSGGDWAVYAVRNGRVETRKIDIGHANGLQVEVTGGLEDGETVVLHPGNQVRDGIAVEPR</sequence>
<reference evidence="6" key="1">
    <citation type="submission" date="2020-12" db="EMBL/GenBank/DDBJ databases">
        <title>Oil enriched cultivation method for isolating marine PHA-producing bacteria.</title>
        <authorList>
            <person name="Zheng W."/>
            <person name="Yu S."/>
            <person name="Huang Y."/>
        </authorList>
    </citation>
    <scope>NUCLEOTIDE SEQUENCE</scope>
    <source>
        <strain evidence="6">SY-2-12</strain>
    </source>
</reference>
<evidence type="ECO:0000259" key="4">
    <source>
        <dbReference type="Pfam" id="PF25876"/>
    </source>
</evidence>